<evidence type="ECO:0000256" key="3">
    <source>
        <dbReference type="ARBA" id="ARBA00022598"/>
    </source>
</evidence>
<dbReference type="InterPro" id="IPR041440">
    <property type="entry name" value="HypF_C"/>
</dbReference>
<dbReference type="GO" id="GO:0016874">
    <property type="term" value="F:ligase activity"/>
    <property type="evidence" value="ECO:0007669"/>
    <property type="project" value="UniProtKB-UniRule"/>
</dbReference>
<evidence type="ECO:0000256" key="8">
    <source>
        <dbReference type="PIRNR" id="PIRNR006256"/>
    </source>
</evidence>
<evidence type="ECO:0000313" key="12">
    <source>
        <dbReference type="EMBL" id="KTD19226.1"/>
    </source>
</evidence>
<evidence type="ECO:0000256" key="6">
    <source>
        <dbReference type="ARBA" id="ARBA00022833"/>
    </source>
</evidence>
<feature type="domain" description="YrdC-like" evidence="11">
    <location>
        <begin position="185"/>
        <end position="383"/>
    </location>
</feature>
<keyword evidence="3" id="KW-0436">Ligase</keyword>
<feature type="active site" evidence="9">
    <location>
        <position position="18"/>
    </location>
</feature>
<dbReference type="EC" id="6.2.-.-" evidence="8"/>
<dbReference type="PATRIC" id="fig|456.5.peg.25"/>
<dbReference type="Pfam" id="PF00708">
    <property type="entry name" value="Acylphosphatase"/>
    <property type="match status" value="1"/>
</dbReference>
<dbReference type="InterPro" id="IPR017945">
    <property type="entry name" value="DHBP_synth_RibB-like_a/b_dom"/>
</dbReference>
<keyword evidence="5" id="KW-0863">Zinc-finger</keyword>
<feature type="active site" evidence="9">
    <location>
        <position position="36"/>
    </location>
</feature>
<evidence type="ECO:0000313" key="13">
    <source>
        <dbReference type="Proteomes" id="UP000055035"/>
    </source>
</evidence>
<dbReference type="GO" id="GO:0051604">
    <property type="term" value="P:protein maturation"/>
    <property type="evidence" value="ECO:0007669"/>
    <property type="project" value="TreeGrafter"/>
</dbReference>
<dbReference type="InterPro" id="IPR051060">
    <property type="entry name" value="Carbamoyltrans_HypF-like"/>
</dbReference>
<dbReference type="InterPro" id="IPR004421">
    <property type="entry name" value="Carbamoyltransferase_HypF"/>
</dbReference>
<dbReference type="InterPro" id="IPR006070">
    <property type="entry name" value="Sua5-like_dom"/>
</dbReference>
<dbReference type="UniPathway" id="UPA00335"/>
<dbReference type="OrthoDB" id="9808093at2"/>
<dbReference type="PROSITE" id="PS00150">
    <property type="entry name" value="ACYLPHOSPHATASE_1"/>
    <property type="match status" value="1"/>
</dbReference>
<dbReference type="RefSeq" id="WP_058469621.1">
    <property type="nucleotide sequence ID" value="NZ_CAAAIC010000013.1"/>
</dbReference>
<dbReference type="InterPro" id="IPR011125">
    <property type="entry name" value="Znf_HypF"/>
</dbReference>
<dbReference type="InterPro" id="IPR036046">
    <property type="entry name" value="Acylphosphatase-like_dom_sf"/>
</dbReference>
<proteinExistence type="inferred from homology"/>
<dbReference type="Pfam" id="PF22521">
    <property type="entry name" value="HypF_C_2"/>
    <property type="match status" value="1"/>
</dbReference>
<evidence type="ECO:0000256" key="4">
    <source>
        <dbReference type="ARBA" id="ARBA00022723"/>
    </source>
</evidence>
<dbReference type="Pfam" id="PF07503">
    <property type="entry name" value="zf-HYPF"/>
    <property type="match status" value="2"/>
</dbReference>
<dbReference type="Proteomes" id="UP000055035">
    <property type="component" value="Unassembled WGS sequence"/>
</dbReference>
<reference evidence="12 13" key="1">
    <citation type="submission" date="2015-11" db="EMBL/GenBank/DDBJ databases">
        <title>Genomic analysis of 38 Legionella species identifies large and diverse effector repertoires.</title>
        <authorList>
            <person name="Burstein D."/>
            <person name="Amaro F."/>
            <person name="Zusman T."/>
            <person name="Lifshitz Z."/>
            <person name="Cohen O."/>
            <person name="Gilbert J.A."/>
            <person name="Pupko T."/>
            <person name="Shuman H.A."/>
            <person name="Segal G."/>
        </authorList>
    </citation>
    <scope>NUCLEOTIDE SEQUENCE [LARGE SCALE GENOMIC DNA]</scope>
    <source>
        <strain evidence="12 13">BL-540</strain>
    </source>
</reference>
<comment type="catalytic activity">
    <reaction evidence="9">
        <text>an acyl phosphate + H2O = a carboxylate + phosphate + H(+)</text>
        <dbReference type="Rhea" id="RHEA:14965"/>
        <dbReference type="ChEBI" id="CHEBI:15377"/>
        <dbReference type="ChEBI" id="CHEBI:15378"/>
        <dbReference type="ChEBI" id="CHEBI:29067"/>
        <dbReference type="ChEBI" id="CHEBI:43474"/>
        <dbReference type="ChEBI" id="CHEBI:59918"/>
        <dbReference type="EC" id="3.6.1.7"/>
    </reaction>
</comment>
<dbReference type="SUPFAM" id="SSF55821">
    <property type="entry name" value="YrdC/RibB"/>
    <property type="match status" value="1"/>
</dbReference>
<gene>
    <name evidence="12" type="primary">hypF</name>
    <name evidence="12" type="ORF">Ljor_0023</name>
</gene>
<evidence type="ECO:0000256" key="1">
    <source>
        <dbReference type="ARBA" id="ARBA00004711"/>
    </source>
</evidence>
<evidence type="ECO:0000256" key="2">
    <source>
        <dbReference type="ARBA" id="ARBA00008097"/>
    </source>
</evidence>
<protein>
    <recommendedName>
        <fullName evidence="8">Carbamoyltransferase HypF</fullName>
        <ecNumber evidence="8">6.2.-.-</ecNumber>
    </recommendedName>
</protein>
<keyword evidence="4" id="KW-0479">Metal-binding</keyword>
<comment type="function">
    <text evidence="8">Involved in the maturation of [NiFe] hydrogenases. Along with HypE, it catalyzes the synthesis of the CN ligands of the active site iron of [NiFe]-hydrogenases. HypF functions as a carbamoyl transferase using carbamoylphosphate as a substrate and transferring the carboxamido moiety in an ATP-dependent reaction to the thiolate of the C-terminal cysteine of HypE yielding a protein-S-carboxamide.</text>
</comment>
<dbReference type="InterPro" id="IPR001792">
    <property type="entry name" value="Acylphosphatase-like_dom"/>
</dbReference>
<keyword evidence="6" id="KW-0862">Zinc</keyword>
<dbReference type="Gene3D" id="3.30.420.40">
    <property type="match status" value="1"/>
</dbReference>
<feature type="domain" description="Acylphosphatase-like" evidence="10">
    <location>
        <begin position="3"/>
        <end position="88"/>
    </location>
</feature>
<evidence type="ECO:0000256" key="9">
    <source>
        <dbReference type="PROSITE-ProRule" id="PRU00520"/>
    </source>
</evidence>
<dbReference type="GO" id="GO:0008270">
    <property type="term" value="F:zinc ion binding"/>
    <property type="evidence" value="ECO:0007669"/>
    <property type="project" value="UniProtKB-KW"/>
</dbReference>
<comment type="catalytic activity">
    <reaction evidence="7 8">
        <text>C-terminal L-cysteinyl-[HypE protein] + carbamoyl phosphate + ATP + H2O = C-terminal S-carboxamide-L-cysteinyl-[HypE protein] + AMP + phosphate + diphosphate + H(+)</text>
        <dbReference type="Rhea" id="RHEA:55636"/>
        <dbReference type="Rhea" id="RHEA-COMP:14247"/>
        <dbReference type="Rhea" id="RHEA-COMP:14392"/>
        <dbReference type="ChEBI" id="CHEBI:15377"/>
        <dbReference type="ChEBI" id="CHEBI:15378"/>
        <dbReference type="ChEBI" id="CHEBI:30616"/>
        <dbReference type="ChEBI" id="CHEBI:33019"/>
        <dbReference type="ChEBI" id="CHEBI:43474"/>
        <dbReference type="ChEBI" id="CHEBI:58228"/>
        <dbReference type="ChEBI" id="CHEBI:76913"/>
        <dbReference type="ChEBI" id="CHEBI:139126"/>
        <dbReference type="ChEBI" id="CHEBI:456215"/>
    </reaction>
</comment>
<dbReference type="GO" id="GO:0003725">
    <property type="term" value="F:double-stranded RNA binding"/>
    <property type="evidence" value="ECO:0007669"/>
    <property type="project" value="InterPro"/>
</dbReference>
<evidence type="ECO:0000259" key="11">
    <source>
        <dbReference type="PROSITE" id="PS51163"/>
    </source>
</evidence>
<dbReference type="InterPro" id="IPR055128">
    <property type="entry name" value="HypF_C_2"/>
</dbReference>
<dbReference type="InterPro" id="IPR017968">
    <property type="entry name" value="Acylphosphatase_CS"/>
</dbReference>
<dbReference type="STRING" id="456.Ljor_0023"/>
<dbReference type="NCBIfam" id="TIGR00143">
    <property type="entry name" value="hypF"/>
    <property type="match status" value="1"/>
</dbReference>
<dbReference type="Gene3D" id="3.30.420.360">
    <property type="match status" value="1"/>
</dbReference>
<comment type="similarity">
    <text evidence="2 8">Belongs to the carbamoyltransferase HypF family.</text>
</comment>
<dbReference type="Pfam" id="PF17788">
    <property type="entry name" value="HypF_C"/>
    <property type="match status" value="1"/>
</dbReference>
<dbReference type="PANTHER" id="PTHR42959">
    <property type="entry name" value="CARBAMOYLTRANSFERASE"/>
    <property type="match status" value="1"/>
</dbReference>
<evidence type="ECO:0000256" key="5">
    <source>
        <dbReference type="ARBA" id="ARBA00022771"/>
    </source>
</evidence>
<dbReference type="PIRSF" id="PIRSF006256">
    <property type="entry name" value="CMPcnvr_hdrg_mat"/>
    <property type="match status" value="1"/>
</dbReference>
<comment type="pathway">
    <text evidence="1 8">Protein modification; [NiFe] hydrogenase maturation.</text>
</comment>
<sequence length="737" mass="81843">MRRFRYLITGLVQGVGFRPQVYRIAKALKLTGWVKNNVSGVLIEIQGNAVDLFLSELMANLPSLARIDALQSSEIPILRQEKEFEIIQTEGGIANTIIAPDTAICRDCLMELFDRQSRYHSYPFLNCTQCGPRITITRQLPYDRNQTTMSLFPLCQDCHQDYSTPGNRRYHAQPTACMQCGPKLSTSIEDISKTLKTGQIVALKGLGGYQLLCDASNEEAVLRLRKRKNREAKPLAVMLLNAVTASHYAFIEEQAQEELESPARPIVLLEKKNNNLAKAIAPGLSHLGIMLPSTPLHYLLFHALLGHPDNLQWLEQFHPFALVATSANASGNPLIINDDEAEFELSSIADLIVSYNRQIVTRMDDSVIRMIDGKAAFIRRARGYTPQRIKLAHEIPSTLALGGHLKNTFCITRGDEAFVSQHIGSLSNRKTIEFLHESLDYWTKFLNVTIECMACDWHPDFYSSHLANDLNRPLFPVQHHHAHLASVIAEQQILEPVLGLALDGYGYGENGEAWGGELLLLQDGVFQRLGHLKALPMPGGDMAAHEPWRMAVAVLSLLGETEEIEKRFSAQYQSMRVIELLRSASYPHSSSCGRLFDAASALLGICAISQFEGQAAMQLESLVTKPETIEGGWLIEEGVLSLLPMFKELINVDAASGANQFHGTLISALMDWLLDAVRVTGIRKIVLGGGCFLNRVLSEGLLNNLRQHHIQVYCPRHLPANDGGLSLGQAWIAAHLL</sequence>
<comment type="caution">
    <text evidence="12">The sequence shown here is derived from an EMBL/GenBank/DDBJ whole genome shotgun (WGS) entry which is preliminary data.</text>
</comment>
<dbReference type="GO" id="GO:0016743">
    <property type="term" value="F:carboxyl- or carbamoyltransferase activity"/>
    <property type="evidence" value="ECO:0007669"/>
    <property type="project" value="UniProtKB-UniRule"/>
</dbReference>
<dbReference type="SUPFAM" id="SSF54975">
    <property type="entry name" value="Acylphosphatase/BLUF domain-like"/>
    <property type="match status" value="1"/>
</dbReference>
<organism evidence="12 13">
    <name type="scientific">Legionella jordanis</name>
    <dbReference type="NCBI Taxonomy" id="456"/>
    <lineage>
        <taxon>Bacteria</taxon>
        <taxon>Pseudomonadati</taxon>
        <taxon>Pseudomonadota</taxon>
        <taxon>Gammaproteobacteria</taxon>
        <taxon>Legionellales</taxon>
        <taxon>Legionellaceae</taxon>
        <taxon>Legionella</taxon>
    </lineage>
</organism>
<evidence type="ECO:0000256" key="7">
    <source>
        <dbReference type="ARBA" id="ARBA00048220"/>
    </source>
</evidence>
<keyword evidence="13" id="KW-1185">Reference proteome</keyword>
<dbReference type="PROSITE" id="PS51160">
    <property type="entry name" value="ACYLPHOSPHATASE_3"/>
    <property type="match status" value="1"/>
</dbReference>
<dbReference type="AlphaFoldDB" id="A0A0W0VGM5"/>
<name>A0A0W0VGM5_9GAMM</name>
<dbReference type="PANTHER" id="PTHR42959:SF1">
    <property type="entry name" value="CARBAMOYLTRANSFERASE HYPF"/>
    <property type="match status" value="1"/>
</dbReference>
<dbReference type="GO" id="GO:0003998">
    <property type="term" value="F:acylphosphatase activity"/>
    <property type="evidence" value="ECO:0007669"/>
    <property type="project" value="UniProtKB-EC"/>
</dbReference>
<keyword evidence="9" id="KW-0378">Hydrolase</keyword>
<dbReference type="Gene3D" id="3.90.870.50">
    <property type="match status" value="1"/>
</dbReference>
<dbReference type="Pfam" id="PF01300">
    <property type="entry name" value="Sua5_yciO_yrdC"/>
    <property type="match status" value="1"/>
</dbReference>
<dbReference type="PROSITE" id="PS51163">
    <property type="entry name" value="YRDC"/>
    <property type="match status" value="1"/>
</dbReference>
<dbReference type="Gene3D" id="3.30.110.120">
    <property type="match status" value="1"/>
</dbReference>
<accession>A0A0W0VGM5</accession>
<evidence type="ECO:0000259" key="10">
    <source>
        <dbReference type="PROSITE" id="PS51160"/>
    </source>
</evidence>
<dbReference type="EMBL" id="LNYJ01000001">
    <property type="protein sequence ID" value="KTD19226.1"/>
    <property type="molecule type" value="Genomic_DNA"/>
</dbReference>